<name>A0AAP9HKM4_LACPA</name>
<keyword evidence="1" id="KW-0614">Plasmid</keyword>
<organism evidence="1 2">
    <name type="scientific">Lacticaseibacillus paracasei subsp. paracasei</name>
    <dbReference type="NCBI Taxonomy" id="47714"/>
    <lineage>
        <taxon>Bacteria</taxon>
        <taxon>Bacillati</taxon>
        <taxon>Bacillota</taxon>
        <taxon>Bacilli</taxon>
        <taxon>Lactobacillales</taxon>
        <taxon>Lactobacillaceae</taxon>
        <taxon>Lacticaseibacillus</taxon>
    </lineage>
</organism>
<dbReference type="AlphaFoldDB" id="A0AAP9HKM4"/>
<reference evidence="1 2" key="1">
    <citation type="submission" date="2017-08" db="EMBL/GenBank/DDBJ databases">
        <title>Genome sequence, comparative genomics and functional analysis of the highly adhesive Lactobacillus parcasei Kobulty strain.</title>
        <authorList>
            <person name="Koryszewska-Baginska A."/>
            <person name="Grynberg M."/>
            <person name="Aleksandrzak-Piekarczyk T."/>
        </authorList>
    </citation>
    <scope>NUCLEOTIDE SEQUENCE [LARGE SCALE GENOMIC DNA]</scope>
    <source>
        <strain evidence="1 2">IBB3423</strain>
        <plasmid evidence="2">plcako.2</plasmid>
    </source>
</reference>
<sequence>MSAQLTSNPSFKTNSLDRYITSENQFKKINSKVNPYITNRT</sequence>
<gene>
    <name evidence="1" type="ORF">LCAKO_2p36</name>
</gene>
<dbReference type="EMBL" id="CP022956">
    <property type="protein sequence ID" value="QGV19745.1"/>
    <property type="molecule type" value="Genomic_DNA"/>
</dbReference>
<dbReference type="Proteomes" id="UP000423274">
    <property type="component" value="Plasmid pLCAKO.2"/>
</dbReference>
<proteinExistence type="predicted"/>
<evidence type="ECO:0000313" key="2">
    <source>
        <dbReference type="Proteomes" id="UP000423274"/>
    </source>
</evidence>
<geneLocation type="plasmid" evidence="2">
    <name>plcako.2</name>
</geneLocation>
<protein>
    <submittedName>
        <fullName evidence="1">Uncharacterized protein</fullName>
    </submittedName>
</protein>
<evidence type="ECO:0000313" key="1">
    <source>
        <dbReference type="EMBL" id="QGV19745.1"/>
    </source>
</evidence>
<accession>A0AAP9HKM4</accession>